<protein>
    <submittedName>
        <fullName evidence="2 4">Uncharacterized protein</fullName>
    </submittedName>
</protein>
<reference evidence="4" key="1">
    <citation type="submission" date="2016-06" db="UniProtKB">
        <authorList>
            <consortium name="WormBaseParasite"/>
        </authorList>
    </citation>
    <scope>IDENTIFICATION</scope>
</reference>
<sequence>MPVFVRDYRACFPNWIEATVAAHRGSMLFDVFAGDDTLFFHNNQIRRRHCSKAIEPESLSLFPLDILLDNFAIPTGHPVSEPNAAPPSDVPLSVSVAGSAPLERQLLPRRRANRVRRTTQPIQVNPRKKR</sequence>
<proteinExistence type="predicted"/>
<keyword evidence="3" id="KW-1185">Reference proteome</keyword>
<dbReference type="AlphaFoldDB" id="A0A183S7F5"/>
<dbReference type="EMBL" id="UYSU01000083">
    <property type="protein sequence ID" value="VDL84969.1"/>
    <property type="molecule type" value="Genomic_DNA"/>
</dbReference>
<evidence type="ECO:0000313" key="3">
    <source>
        <dbReference type="Proteomes" id="UP000275846"/>
    </source>
</evidence>
<dbReference type="OrthoDB" id="6246848at2759"/>
<organism evidence="4">
    <name type="scientific">Schistocephalus solidus</name>
    <name type="common">Tapeworm</name>
    <dbReference type="NCBI Taxonomy" id="70667"/>
    <lineage>
        <taxon>Eukaryota</taxon>
        <taxon>Metazoa</taxon>
        <taxon>Spiralia</taxon>
        <taxon>Lophotrochozoa</taxon>
        <taxon>Platyhelminthes</taxon>
        <taxon>Cestoda</taxon>
        <taxon>Eucestoda</taxon>
        <taxon>Diphyllobothriidea</taxon>
        <taxon>Diphyllobothriidae</taxon>
        <taxon>Schistocephalus</taxon>
    </lineage>
</organism>
<feature type="region of interest" description="Disordered" evidence="1">
    <location>
        <begin position="107"/>
        <end position="130"/>
    </location>
</feature>
<name>A0A183S7F5_SCHSO</name>
<gene>
    <name evidence="2" type="ORF">SSLN_LOCUS153</name>
</gene>
<accession>A0A183S7F5</accession>
<dbReference type="WBParaSite" id="SSLN_0000016101-mRNA-1">
    <property type="protein sequence ID" value="SSLN_0000016101-mRNA-1"/>
    <property type="gene ID" value="SSLN_0000016101"/>
</dbReference>
<feature type="compositionally biased region" description="Basic residues" evidence="1">
    <location>
        <begin position="107"/>
        <end position="117"/>
    </location>
</feature>
<dbReference type="Proteomes" id="UP000275846">
    <property type="component" value="Unassembled WGS sequence"/>
</dbReference>
<evidence type="ECO:0000313" key="2">
    <source>
        <dbReference type="EMBL" id="VDL84969.1"/>
    </source>
</evidence>
<evidence type="ECO:0000256" key="1">
    <source>
        <dbReference type="SAM" id="MobiDB-lite"/>
    </source>
</evidence>
<reference evidence="2 3" key="2">
    <citation type="submission" date="2018-11" db="EMBL/GenBank/DDBJ databases">
        <authorList>
            <consortium name="Pathogen Informatics"/>
        </authorList>
    </citation>
    <scope>NUCLEOTIDE SEQUENCE [LARGE SCALE GENOMIC DNA]</scope>
    <source>
        <strain evidence="2 3">NST_G2</strain>
    </source>
</reference>
<evidence type="ECO:0000313" key="4">
    <source>
        <dbReference type="WBParaSite" id="SSLN_0000016101-mRNA-1"/>
    </source>
</evidence>